<keyword evidence="5" id="KW-1185">Reference proteome</keyword>
<dbReference type="Gene3D" id="3.40.50.2020">
    <property type="match status" value="1"/>
</dbReference>
<dbReference type="eggNOG" id="COG0634">
    <property type="taxonomic scope" value="Bacteria"/>
</dbReference>
<evidence type="ECO:0000256" key="2">
    <source>
        <dbReference type="ARBA" id="ARBA00049402"/>
    </source>
</evidence>
<proteinExistence type="predicted"/>
<evidence type="ECO:0000256" key="1">
    <source>
        <dbReference type="ARBA" id="ARBA00048811"/>
    </source>
</evidence>
<reference evidence="4 5" key="1">
    <citation type="submission" date="2010-03" db="EMBL/GenBank/DDBJ databases">
        <authorList>
            <consortium name="The Broad Institute Genome Sequencing Platform"/>
            <person name="Ward D."/>
            <person name="Earl A."/>
            <person name="Feldgarden M."/>
            <person name="Gevers D."/>
            <person name="Young S."/>
            <person name="Zeng Q."/>
            <person name="Koehrsen M."/>
            <person name="Alvarado L."/>
            <person name="Berlin A.M."/>
            <person name="Borenstein D."/>
            <person name="Chapman S.B."/>
            <person name="Chen Z."/>
            <person name="Engels R."/>
            <person name="Freedman E."/>
            <person name="Gellesch M."/>
            <person name="Goldberg J."/>
            <person name="Griggs A."/>
            <person name="Gujja S."/>
            <person name="Heilman E.R."/>
            <person name="Heiman D.I."/>
            <person name="Hepburn T.A."/>
            <person name="Howarth C."/>
            <person name="Jen D."/>
            <person name="Larson L."/>
            <person name="Mehta T."/>
            <person name="Park D."/>
            <person name="Pearson M."/>
            <person name="Richards J."/>
            <person name="Roberts A."/>
            <person name="Saif S."/>
            <person name="Shea T.D."/>
            <person name="Shenoy N."/>
            <person name="Sisk P."/>
            <person name="Stolte C."/>
            <person name="Sykes S.N."/>
            <person name="Walk T."/>
            <person name="White J."/>
            <person name="Yandava C."/>
            <person name="Izard J."/>
            <person name="Baranova O.V."/>
            <person name="Blanton J.M."/>
            <person name="Tanner A.C."/>
            <person name="Dewhirst F."/>
            <person name="Haas B."/>
            <person name="Nusbaum C."/>
            <person name="Birren B."/>
        </authorList>
    </citation>
    <scope>NUCLEOTIDE SEQUENCE [LARGE SCALE GENOMIC DNA]</scope>
    <source>
        <strain evidence="4 5">ATCC 29453</strain>
    </source>
</reference>
<dbReference type="GO" id="GO:0006178">
    <property type="term" value="P:guanine salvage"/>
    <property type="evidence" value="ECO:0007669"/>
    <property type="project" value="TreeGrafter"/>
</dbReference>
<comment type="catalytic activity">
    <reaction evidence="2">
        <text>IMP + diphosphate = hypoxanthine + 5-phospho-alpha-D-ribose 1-diphosphate</text>
        <dbReference type="Rhea" id="RHEA:17973"/>
        <dbReference type="ChEBI" id="CHEBI:17368"/>
        <dbReference type="ChEBI" id="CHEBI:33019"/>
        <dbReference type="ChEBI" id="CHEBI:58017"/>
        <dbReference type="ChEBI" id="CHEBI:58053"/>
        <dbReference type="EC" id="2.4.2.8"/>
    </reaction>
    <physiologicalReaction direction="right-to-left" evidence="2">
        <dbReference type="Rhea" id="RHEA:17975"/>
    </physiologicalReaction>
</comment>
<dbReference type="GO" id="GO:0032263">
    <property type="term" value="P:GMP salvage"/>
    <property type="evidence" value="ECO:0007669"/>
    <property type="project" value="TreeGrafter"/>
</dbReference>
<gene>
    <name evidence="4" type="ORF">HMPREF9021_00719</name>
</gene>
<dbReference type="Proteomes" id="UP000017813">
    <property type="component" value="Unassembled WGS sequence"/>
</dbReference>
<dbReference type="RefSeq" id="WP_002641502.1">
    <property type="nucleotide sequence ID" value="NZ_CP019448.1"/>
</dbReference>
<dbReference type="CDD" id="cd06223">
    <property type="entry name" value="PRTases_typeI"/>
    <property type="match status" value="1"/>
</dbReference>
<dbReference type="GO" id="GO:0046100">
    <property type="term" value="P:hypoxanthine metabolic process"/>
    <property type="evidence" value="ECO:0007669"/>
    <property type="project" value="TreeGrafter"/>
</dbReference>
<dbReference type="SUPFAM" id="SSF53271">
    <property type="entry name" value="PRTase-like"/>
    <property type="match status" value="1"/>
</dbReference>
<dbReference type="InterPro" id="IPR000836">
    <property type="entry name" value="PRTase_dom"/>
</dbReference>
<organism evidence="4 5">
    <name type="scientific">Simonsiella muelleri ATCC 29453</name>
    <dbReference type="NCBI Taxonomy" id="641147"/>
    <lineage>
        <taxon>Bacteria</taxon>
        <taxon>Pseudomonadati</taxon>
        <taxon>Pseudomonadota</taxon>
        <taxon>Betaproteobacteria</taxon>
        <taxon>Neisseriales</taxon>
        <taxon>Neisseriaceae</taxon>
        <taxon>Simonsiella</taxon>
    </lineage>
</organism>
<reference evidence="4 5" key="2">
    <citation type="submission" date="2011-10" db="EMBL/GenBank/DDBJ databases">
        <title>The Genome Sequence of Simonsiella muelleri ATCC 29453.</title>
        <authorList>
            <consortium name="The Broad Institute Genome Sequencing Platform"/>
            <consortium name="The Broad Institute Genome Sequencing Center for Infectious Disease"/>
            <person name="Earl A."/>
            <person name="Ward D."/>
            <person name="Feldgarden M."/>
            <person name="Gevers D."/>
            <person name="Izard J."/>
            <person name="Baranova O.V."/>
            <person name="Blanton J.M."/>
            <person name="Tanner A.C."/>
            <person name="Dewhirst F."/>
            <person name="Young S.K."/>
            <person name="Zeng Q."/>
            <person name="Gargeya S."/>
            <person name="Fitzgerald M."/>
            <person name="Haas B."/>
            <person name="Abouelleil A."/>
            <person name="Alvarado L."/>
            <person name="Arachchi H.M."/>
            <person name="Berlin A."/>
            <person name="Brown A."/>
            <person name="Chapman S.B."/>
            <person name="Chen Z."/>
            <person name="Dunbar C."/>
            <person name="Freedman E."/>
            <person name="Gearin G."/>
            <person name="Goldberg J."/>
            <person name="Griggs A."/>
            <person name="Gujja S."/>
            <person name="Heiman D."/>
            <person name="Howarth C."/>
            <person name="Larson L."/>
            <person name="Lui A."/>
            <person name="MacDonald P.J.P."/>
            <person name="Montmayeur A."/>
            <person name="Murphy C."/>
            <person name="Neiman D."/>
            <person name="Pearson M."/>
            <person name="Priest M."/>
            <person name="Roberts A."/>
            <person name="Saif S."/>
            <person name="Shea T."/>
            <person name="Shenoy N."/>
            <person name="Sisk P."/>
            <person name="Stolte C."/>
            <person name="Sykes S."/>
            <person name="Wortman J."/>
            <person name="Nusbaum C."/>
            <person name="Birren B."/>
        </authorList>
    </citation>
    <scope>NUCLEOTIDE SEQUENCE [LARGE SCALE GENOMIC DNA]</scope>
    <source>
        <strain evidence="4 5">ATCC 29453</strain>
    </source>
</reference>
<dbReference type="GO" id="GO:0005829">
    <property type="term" value="C:cytosol"/>
    <property type="evidence" value="ECO:0007669"/>
    <property type="project" value="TreeGrafter"/>
</dbReference>
<name>V9H953_9NEIS</name>
<evidence type="ECO:0000313" key="4">
    <source>
        <dbReference type="EMBL" id="EFG31449.2"/>
    </source>
</evidence>
<comment type="caution">
    <text evidence="4">The sequence shown here is derived from an EMBL/GenBank/DDBJ whole genome shotgun (WGS) entry which is preliminary data.</text>
</comment>
<dbReference type="InterPro" id="IPR029057">
    <property type="entry name" value="PRTase-like"/>
</dbReference>
<dbReference type="STRING" id="641147.HMPREF9021_00719"/>
<dbReference type="GO" id="GO:0004422">
    <property type="term" value="F:hypoxanthine phosphoribosyltransferase activity"/>
    <property type="evidence" value="ECO:0007669"/>
    <property type="project" value="TreeGrafter"/>
</dbReference>
<dbReference type="KEGG" id="smur:BWP33_09680"/>
<dbReference type="AlphaFoldDB" id="V9H953"/>
<sequence>MTKKSSCYLDAMAMLEAADEIHSPQVCEQALQHMAQDITRDLGETYPLVLAVMGGAVVFTGKLLPLLKFPLDFDYIHITRYGDRLQGGEFEWLREPYEVAGRDVLVLDDILDEGHTMKAIVAEIMARGANSCHSAVFANKLLPKNKAITADYVGLDVPNRFVFGFGMDAKKLWRNLDGIYAMSEPD</sequence>
<evidence type="ECO:0000313" key="5">
    <source>
        <dbReference type="Proteomes" id="UP000017813"/>
    </source>
</evidence>
<dbReference type="OrthoDB" id="9802824at2"/>
<comment type="catalytic activity">
    <reaction evidence="1">
        <text>GMP + diphosphate = guanine + 5-phospho-alpha-D-ribose 1-diphosphate</text>
        <dbReference type="Rhea" id="RHEA:25424"/>
        <dbReference type="ChEBI" id="CHEBI:16235"/>
        <dbReference type="ChEBI" id="CHEBI:33019"/>
        <dbReference type="ChEBI" id="CHEBI:58017"/>
        <dbReference type="ChEBI" id="CHEBI:58115"/>
        <dbReference type="EC" id="2.4.2.8"/>
    </reaction>
    <physiologicalReaction direction="right-to-left" evidence="1">
        <dbReference type="Rhea" id="RHEA:25426"/>
    </physiologicalReaction>
</comment>
<dbReference type="PANTHER" id="PTHR43340:SF1">
    <property type="entry name" value="HYPOXANTHINE PHOSPHORIBOSYLTRANSFERASE"/>
    <property type="match status" value="1"/>
</dbReference>
<dbReference type="NCBIfam" id="NF006605">
    <property type="entry name" value="PRK09162.1"/>
    <property type="match status" value="1"/>
</dbReference>
<dbReference type="Pfam" id="PF00156">
    <property type="entry name" value="Pribosyltran"/>
    <property type="match status" value="1"/>
</dbReference>
<protein>
    <submittedName>
        <fullName evidence="4">Hypoxanthine phosphoribosyltransferase</fullName>
    </submittedName>
</protein>
<dbReference type="GO" id="GO:0032264">
    <property type="term" value="P:IMP salvage"/>
    <property type="evidence" value="ECO:0007669"/>
    <property type="project" value="TreeGrafter"/>
</dbReference>
<dbReference type="PANTHER" id="PTHR43340">
    <property type="entry name" value="HYPOXANTHINE-GUANINE PHOSPHORIBOSYLTRANSFERASE"/>
    <property type="match status" value="1"/>
</dbReference>
<keyword evidence="4" id="KW-0328">Glycosyltransferase</keyword>
<dbReference type="GO" id="GO:0000287">
    <property type="term" value="F:magnesium ion binding"/>
    <property type="evidence" value="ECO:0007669"/>
    <property type="project" value="TreeGrafter"/>
</dbReference>
<keyword evidence="4" id="KW-0808">Transferase</keyword>
<dbReference type="HOGENOM" id="CLU_073615_2_0_4"/>
<dbReference type="EMBL" id="ADCY02000011">
    <property type="protein sequence ID" value="EFG31449.2"/>
    <property type="molecule type" value="Genomic_DNA"/>
</dbReference>
<feature type="domain" description="Phosphoribosyltransferase" evidence="3">
    <location>
        <begin position="18"/>
        <end position="169"/>
    </location>
</feature>
<evidence type="ECO:0000259" key="3">
    <source>
        <dbReference type="Pfam" id="PF00156"/>
    </source>
</evidence>
<dbReference type="InterPro" id="IPR050408">
    <property type="entry name" value="HGPRT"/>
</dbReference>
<accession>V9H953</accession>